<evidence type="ECO:0000313" key="5">
    <source>
        <dbReference type="Proteomes" id="UP000001075"/>
    </source>
</evidence>
<evidence type="ECO:0000256" key="1">
    <source>
        <dbReference type="ARBA" id="ARBA00034092"/>
    </source>
</evidence>
<keyword evidence="4" id="KW-0687">Ribonucleoprotein</keyword>
<evidence type="ECO:0000259" key="3">
    <source>
        <dbReference type="Pfam" id="PF03868"/>
    </source>
</evidence>
<name>G3H5G8_CRIGR</name>
<evidence type="ECO:0000256" key="2">
    <source>
        <dbReference type="SAM" id="MobiDB-lite"/>
    </source>
</evidence>
<feature type="region of interest" description="Disordered" evidence="2">
    <location>
        <begin position="1"/>
        <end position="20"/>
    </location>
</feature>
<dbReference type="EMBL" id="JH000159">
    <property type="protein sequence ID" value="EGV99637.1"/>
    <property type="molecule type" value="Genomic_DNA"/>
</dbReference>
<accession>G3H5G8</accession>
<dbReference type="InterPro" id="IPR000915">
    <property type="entry name" value="60S_ribosomal_eL6"/>
</dbReference>
<dbReference type="GO" id="GO:0022625">
    <property type="term" value="C:cytosolic large ribosomal subunit"/>
    <property type="evidence" value="ECO:0007669"/>
    <property type="project" value="TreeGrafter"/>
</dbReference>
<feature type="domain" description="Large ribosomal subunit protein uL6 N-terminal" evidence="3">
    <location>
        <begin position="1"/>
        <end position="33"/>
    </location>
</feature>
<dbReference type="STRING" id="10029.G3H5G8"/>
<dbReference type="PANTHER" id="PTHR10715">
    <property type="entry name" value="60S RIBOSOMAL PROTEIN L6"/>
    <property type="match status" value="1"/>
</dbReference>
<sequence length="136" mass="15291">MDSRKALYQRKHSAAKAKVEKNKKKVLTTVTKPVGSDKMEIPGCYPIKDVPRKLLSHVKKPFSQHLRRLSASTTLGTFLIVFTEAAAAQAQAPGGRDLHTEKEKYKITEQRKANQKTVDPQLLPKIKVVPQLQSYL</sequence>
<gene>
    <name evidence="4" type="ORF">I79_005549</name>
</gene>
<dbReference type="AlphaFoldDB" id="G3H5G8"/>
<dbReference type="GO" id="GO:0000027">
    <property type="term" value="P:ribosomal large subunit assembly"/>
    <property type="evidence" value="ECO:0007669"/>
    <property type="project" value="TreeGrafter"/>
</dbReference>
<dbReference type="GO" id="GO:0003723">
    <property type="term" value="F:RNA binding"/>
    <property type="evidence" value="ECO:0007669"/>
    <property type="project" value="TreeGrafter"/>
</dbReference>
<reference evidence="5" key="1">
    <citation type="journal article" date="2011" name="Nat. Biotechnol.">
        <title>The genomic sequence of the Chinese hamster ovary (CHO)-K1 cell line.</title>
        <authorList>
            <person name="Xu X."/>
            <person name="Nagarajan H."/>
            <person name="Lewis N.E."/>
            <person name="Pan S."/>
            <person name="Cai Z."/>
            <person name="Liu X."/>
            <person name="Chen W."/>
            <person name="Xie M."/>
            <person name="Wang W."/>
            <person name="Hammond S."/>
            <person name="Andersen M.R."/>
            <person name="Neff N."/>
            <person name="Passarelli B."/>
            <person name="Koh W."/>
            <person name="Fan H.C."/>
            <person name="Wang J."/>
            <person name="Gui Y."/>
            <person name="Lee K.H."/>
            <person name="Betenbaugh M.J."/>
            <person name="Quake S.R."/>
            <person name="Famili I."/>
            <person name="Palsson B.O."/>
            <person name="Wang J."/>
        </authorList>
    </citation>
    <scope>NUCLEOTIDE SEQUENCE [LARGE SCALE GENOMIC DNA]</scope>
    <source>
        <strain evidence="5">CHO K1 cell line</strain>
    </source>
</reference>
<dbReference type="Pfam" id="PF03868">
    <property type="entry name" value="Ribosomal_L6e_N"/>
    <property type="match status" value="1"/>
</dbReference>
<proteinExistence type="predicted"/>
<comment type="function">
    <text evidence="1">Component of the large ribosomal subunit. The ribosome is a large ribonucleoprotein complex responsible for the synthesis of proteins in the cell.</text>
</comment>
<dbReference type="InterPro" id="IPR005568">
    <property type="entry name" value="Ribosomal_uL6_N"/>
</dbReference>
<dbReference type="GO" id="GO:0003735">
    <property type="term" value="F:structural constituent of ribosome"/>
    <property type="evidence" value="ECO:0007669"/>
    <property type="project" value="InterPro"/>
</dbReference>
<dbReference type="InParanoid" id="G3H5G8"/>
<dbReference type="Proteomes" id="UP000001075">
    <property type="component" value="Unassembled WGS sequence"/>
</dbReference>
<evidence type="ECO:0000313" key="4">
    <source>
        <dbReference type="EMBL" id="EGV99637.1"/>
    </source>
</evidence>
<dbReference type="Pfam" id="PF01159">
    <property type="entry name" value="Ribosomal_L6e"/>
    <property type="match status" value="1"/>
</dbReference>
<protein>
    <submittedName>
        <fullName evidence="4">60S ribosomal protein L6</fullName>
    </submittedName>
</protein>
<organism evidence="4 5">
    <name type="scientific">Cricetulus griseus</name>
    <name type="common">Chinese hamster</name>
    <name type="synonym">Cricetulus barabensis griseus</name>
    <dbReference type="NCBI Taxonomy" id="10029"/>
    <lineage>
        <taxon>Eukaryota</taxon>
        <taxon>Metazoa</taxon>
        <taxon>Chordata</taxon>
        <taxon>Craniata</taxon>
        <taxon>Vertebrata</taxon>
        <taxon>Euteleostomi</taxon>
        <taxon>Mammalia</taxon>
        <taxon>Eutheria</taxon>
        <taxon>Euarchontoglires</taxon>
        <taxon>Glires</taxon>
        <taxon>Rodentia</taxon>
        <taxon>Myomorpha</taxon>
        <taxon>Muroidea</taxon>
        <taxon>Cricetidae</taxon>
        <taxon>Cricetinae</taxon>
        <taxon>Cricetulus</taxon>
    </lineage>
</organism>
<feature type="compositionally biased region" description="Basic residues" evidence="2">
    <location>
        <begin position="7"/>
        <end position="20"/>
    </location>
</feature>
<dbReference type="PANTHER" id="PTHR10715:SF0">
    <property type="entry name" value="LARGE RIBOSOMAL SUBUNIT PROTEIN EL6"/>
    <property type="match status" value="1"/>
</dbReference>
<dbReference type="GO" id="GO:0002181">
    <property type="term" value="P:cytoplasmic translation"/>
    <property type="evidence" value="ECO:0007669"/>
    <property type="project" value="TreeGrafter"/>
</dbReference>
<keyword evidence="4" id="KW-0689">Ribosomal protein</keyword>